<feature type="compositionally biased region" description="Basic and acidic residues" evidence="2">
    <location>
        <begin position="438"/>
        <end position="450"/>
    </location>
</feature>
<keyword evidence="4" id="KW-1185">Reference proteome</keyword>
<organism evidence="3 4">
    <name type="scientific">Vitrella brassicaformis (strain CCMP3155)</name>
    <dbReference type="NCBI Taxonomy" id="1169540"/>
    <lineage>
        <taxon>Eukaryota</taxon>
        <taxon>Sar</taxon>
        <taxon>Alveolata</taxon>
        <taxon>Colpodellida</taxon>
        <taxon>Vitrellaceae</taxon>
        <taxon>Vitrella</taxon>
    </lineage>
</organism>
<name>A0A0G4H7L0_VITBC</name>
<feature type="coiled-coil region" evidence="1">
    <location>
        <begin position="264"/>
        <end position="319"/>
    </location>
</feature>
<evidence type="ECO:0000256" key="2">
    <source>
        <dbReference type="SAM" id="MobiDB-lite"/>
    </source>
</evidence>
<protein>
    <submittedName>
        <fullName evidence="3">Uncharacterized protein</fullName>
    </submittedName>
</protein>
<feature type="region of interest" description="Disordered" evidence="2">
    <location>
        <begin position="371"/>
        <end position="450"/>
    </location>
</feature>
<accession>A0A0G4H7L0</accession>
<feature type="region of interest" description="Disordered" evidence="2">
    <location>
        <begin position="1"/>
        <end position="22"/>
    </location>
</feature>
<feature type="compositionally biased region" description="Basic residues" evidence="2">
    <location>
        <begin position="1"/>
        <end position="10"/>
    </location>
</feature>
<evidence type="ECO:0000256" key="1">
    <source>
        <dbReference type="SAM" id="Coils"/>
    </source>
</evidence>
<proteinExistence type="predicted"/>
<evidence type="ECO:0000313" key="4">
    <source>
        <dbReference type="Proteomes" id="UP000041254"/>
    </source>
</evidence>
<reference evidence="3 4" key="1">
    <citation type="submission" date="2014-11" db="EMBL/GenBank/DDBJ databases">
        <authorList>
            <person name="Zhu J."/>
            <person name="Qi W."/>
            <person name="Song R."/>
        </authorList>
    </citation>
    <scope>NUCLEOTIDE SEQUENCE [LARGE SCALE GENOMIC DNA]</scope>
</reference>
<dbReference type="PhylomeDB" id="A0A0G4H7L0"/>
<keyword evidence="1" id="KW-0175">Coiled coil</keyword>
<gene>
    <name evidence="3" type="ORF">Vbra_19824</name>
</gene>
<dbReference type="AlphaFoldDB" id="A0A0G4H7L0"/>
<dbReference type="Proteomes" id="UP000041254">
    <property type="component" value="Unassembled WGS sequence"/>
</dbReference>
<sequence>MTHPSHHHQQHQQAPKAASLESQATKAKFCRCRPAVMRKVERDRAAVIREAMQLNGRLSVVEQREHTRDTTVCVAEEREAALAAQQKEFEGMRADFAAREELLKRADAMHKRRQEDMAARMDAVKSQLVRLQEKEIHLHEQLDKTAATAKALDEDRQAIADLQSTVDKEAAALQDTKASLSNHQALVTTIQADITALETELCAILEQTKRLEEQISPREAILCAKKADIDERRSQAMADERECRLLGGREEQVARQVLERRGQREEWGRELERWEAKIADDREKMRVDNESFESEYGSLEAMHREVEQRELAMRQLEDDPSLTYATDRDDILDAEWTALEAQEYAVEQMVQIRDDEIRKLQERLQSVTMELMTQSASRPSRPDIALPPSSSTPQVFTGRPPLSVATMLEARTALQRQQQQQQQHTYKGRAGVGGGGKSESRGDRGEDGSN</sequence>
<dbReference type="InParanoid" id="A0A0G4H7L0"/>
<dbReference type="VEuPathDB" id="CryptoDB:Vbra_19824"/>
<dbReference type="EMBL" id="CDMY01001057">
    <property type="protein sequence ID" value="CEM39902.1"/>
    <property type="molecule type" value="Genomic_DNA"/>
</dbReference>
<evidence type="ECO:0000313" key="3">
    <source>
        <dbReference type="EMBL" id="CEM39902.1"/>
    </source>
</evidence>